<dbReference type="SMART" id="SM00388">
    <property type="entry name" value="HisKA"/>
    <property type="match status" value="1"/>
</dbReference>
<comment type="catalytic activity">
    <reaction evidence="1">
        <text>ATP + protein L-histidine = ADP + protein N-phospho-L-histidine.</text>
        <dbReference type="EC" id="2.7.13.3"/>
    </reaction>
</comment>
<keyword evidence="7" id="KW-0418">Kinase</keyword>
<feature type="domain" description="Histidine kinase" evidence="13">
    <location>
        <begin position="390"/>
        <end position="613"/>
    </location>
</feature>
<reference evidence="16 17" key="1">
    <citation type="submission" date="2016-05" db="EMBL/GenBank/DDBJ databases">
        <title>Microbial solvent formation.</title>
        <authorList>
            <person name="Poehlein A."/>
            <person name="Montoya Solano J.D."/>
            <person name="Flitsch S."/>
            <person name="Krabben P."/>
            <person name="Duerre P."/>
            <person name="Daniel R."/>
        </authorList>
    </citation>
    <scope>NUCLEOTIDE SEQUENCE [LARGE SCALE GENOMIC DNA]</scope>
    <source>
        <strain evidence="16 17">DSM 2619</strain>
    </source>
</reference>
<dbReference type="InterPro" id="IPR003594">
    <property type="entry name" value="HATPase_dom"/>
</dbReference>
<dbReference type="PROSITE" id="PS50110">
    <property type="entry name" value="RESPONSE_REGULATORY"/>
    <property type="match status" value="1"/>
</dbReference>
<dbReference type="PROSITE" id="PS50112">
    <property type="entry name" value="PAS"/>
    <property type="match status" value="1"/>
</dbReference>
<evidence type="ECO:0000256" key="5">
    <source>
        <dbReference type="ARBA" id="ARBA00022679"/>
    </source>
</evidence>
<evidence type="ECO:0000259" key="15">
    <source>
        <dbReference type="PROSITE" id="PS50112"/>
    </source>
</evidence>
<evidence type="ECO:0000256" key="7">
    <source>
        <dbReference type="ARBA" id="ARBA00022777"/>
    </source>
</evidence>
<evidence type="ECO:0000313" key="17">
    <source>
        <dbReference type="Proteomes" id="UP000190890"/>
    </source>
</evidence>
<evidence type="ECO:0000256" key="11">
    <source>
        <dbReference type="PROSITE-ProRule" id="PRU00169"/>
    </source>
</evidence>
<dbReference type="InterPro" id="IPR005467">
    <property type="entry name" value="His_kinase_dom"/>
</dbReference>
<dbReference type="Gene3D" id="1.10.287.130">
    <property type="match status" value="1"/>
</dbReference>
<evidence type="ECO:0000256" key="6">
    <source>
        <dbReference type="ARBA" id="ARBA00022741"/>
    </source>
</evidence>
<dbReference type="InterPro" id="IPR001789">
    <property type="entry name" value="Sig_transdc_resp-reg_receiver"/>
</dbReference>
<dbReference type="SUPFAM" id="SSF47384">
    <property type="entry name" value="Homodimeric domain of signal transducing histidine kinase"/>
    <property type="match status" value="1"/>
</dbReference>
<sequence length="644" mass="74876">MQDIQLFFNKANILIVNDPDSNVEMLIGILKLKYYNIKNTLNYKSVIEFKKEQLPDIILIYTNMDKMEGFKICTSLKNNKKFQDIPIILIGSSNENLDREKVFISGGADYLNIPFSSKEIISKVETYLKLRFMQLELQRIDENHEESRKERSENLKEELDYMKLVEMKLRRENDEYKKSYEEIMRINEDLAQTNKLLEERANDGQQQLHEIASELKEFNVMLEDEIAERNKTGEALKESERQFRYAIEESPLPIMLYAENGEIKKINRTWTDITGYTIEEIPTISEWAALSDVFIGDLEGTNIDKLFNLEKRQNDGEYYIKTKESDARIWNFYSAYIGKSQDGHKLLMRVAIDITEKKHMEELEKSVEEERKKLYEIKEYDRIKTEFFSNISHELRTPINVIFSALQMHELKLKDCSSKDNTVDKYKYTNIMKQNCYRLLRLVNNIIDITKIDSGYFDMNENNVDIVNLVENITLSVADYIENKGLSLIFDTVVEEKNISCDPEKIERIILNILSNAVKFTSSGGEITVNIEDCIENICIKIKDTGRGIPEDKIDSIFKRFVQVDKSLTRDCEGSGIGLSLVKCLVELHDGTISVESDIGQGTEFIIHIPCRLTDEVNKEVACCDSMGENLIERINLEFSDIYK</sequence>
<dbReference type="STRING" id="29367.CLPUN_24380"/>
<evidence type="ECO:0000256" key="4">
    <source>
        <dbReference type="ARBA" id="ARBA00022553"/>
    </source>
</evidence>
<comment type="function">
    <text evidence="10">May play the central regulatory role in sporulation. It may be an element of the effector pathway responsible for the activation of sporulation genes in response to nutritional stress. Spo0A may act in concert with spo0H (a sigma factor) to control the expression of some genes that are critical to the sporulation process.</text>
</comment>
<name>A0A1S8TH74_9CLOT</name>
<dbReference type="PANTHER" id="PTHR43547:SF2">
    <property type="entry name" value="HYBRID SIGNAL TRANSDUCTION HISTIDINE KINASE C"/>
    <property type="match status" value="1"/>
</dbReference>
<dbReference type="Pfam" id="PF00512">
    <property type="entry name" value="HisKA"/>
    <property type="match status" value="1"/>
</dbReference>
<dbReference type="SMART" id="SM00448">
    <property type="entry name" value="REC"/>
    <property type="match status" value="1"/>
</dbReference>
<dbReference type="PANTHER" id="PTHR43547">
    <property type="entry name" value="TWO-COMPONENT HISTIDINE KINASE"/>
    <property type="match status" value="1"/>
</dbReference>
<dbReference type="InterPro" id="IPR036097">
    <property type="entry name" value="HisK_dim/P_sf"/>
</dbReference>
<dbReference type="GO" id="GO:0000155">
    <property type="term" value="F:phosphorelay sensor kinase activity"/>
    <property type="evidence" value="ECO:0007669"/>
    <property type="project" value="InterPro"/>
</dbReference>
<evidence type="ECO:0000256" key="2">
    <source>
        <dbReference type="ARBA" id="ARBA00012438"/>
    </source>
</evidence>
<dbReference type="InterPro" id="IPR035965">
    <property type="entry name" value="PAS-like_dom_sf"/>
</dbReference>
<evidence type="ECO:0000256" key="9">
    <source>
        <dbReference type="ARBA" id="ARBA00023012"/>
    </source>
</evidence>
<dbReference type="Gene3D" id="3.30.450.20">
    <property type="entry name" value="PAS domain"/>
    <property type="match status" value="1"/>
</dbReference>
<dbReference type="EMBL" id="LZZM01000154">
    <property type="protein sequence ID" value="OOM77123.1"/>
    <property type="molecule type" value="Genomic_DNA"/>
</dbReference>
<evidence type="ECO:0000256" key="1">
    <source>
        <dbReference type="ARBA" id="ARBA00000085"/>
    </source>
</evidence>
<evidence type="ECO:0000256" key="8">
    <source>
        <dbReference type="ARBA" id="ARBA00022840"/>
    </source>
</evidence>
<dbReference type="InterPro" id="IPR000014">
    <property type="entry name" value="PAS"/>
</dbReference>
<accession>A0A1S8TH74</accession>
<evidence type="ECO:0000256" key="12">
    <source>
        <dbReference type="SAM" id="Coils"/>
    </source>
</evidence>
<keyword evidence="6" id="KW-0547">Nucleotide-binding</keyword>
<feature type="domain" description="Response regulatory" evidence="14">
    <location>
        <begin position="12"/>
        <end position="128"/>
    </location>
</feature>
<dbReference type="AlphaFoldDB" id="A0A1S8TH74"/>
<dbReference type="SUPFAM" id="SSF55785">
    <property type="entry name" value="PYP-like sensor domain (PAS domain)"/>
    <property type="match status" value="1"/>
</dbReference>
<evidence type="ECO:0000313" key="16">
    <source>
        <dbReference type="EMBL" id="OOM77123.1"/>
    </source>
</evidence>
<keyword evidence="17" id="KW-1185">Reference proteome</keyword>
<dbReference type="SMART" id="SM00387">
    <property type="entry name" value="HATPase_c"/>
    <property type="match status" value="1"/>
</dbReference>
<feature type="coiled-coil region" evidence="12">
    <location>
        <begin position="130"/>
        <end position="242"/>
    </location>
</feature>
<dbReference type="InterPro" id="IPR011006">
    <property type="entry name" value="CheY-like_superfamily"/>
</dbReference>
<dbReference type="InterPro" id="IPR004358">
    <property type="entry name" value="Sig_transdc_His_kin-like_C"/>
</dbReference>
<keyword evidence="4" id="KW-0597">Phosphoprotein</keyword>
<evidence type="ECO:0000259" key="14">
    <source>
        <dbReference type="PROSITE" id="PS50110"/>
    </source>
</evidence>
<dbReference type="Proteomes" id="UP000190890">
    <property type="component" value="Unassembled WGS sequence"/>
</dbReference>
<evidence type="ECO:0000256" key="10">
    <source>
        <dbReference type="ARBA" id="ARBA00024867"/>
    </source>
</evidence>
<dbReference type="SUPFAM" id="SSF55874">
    <property type="entry name" value="ATPase domain of HSP90 chaperone/DNA topoisomerase II/histidine kinase"/>
    <property type="match status" value="1"/>
</dbReference>
<dbReference type="CDD" id="cd16922">
    <property type="entry name" value="HATPase_EvgS-ArcB-TorS-like"/>
    <property type="match status" value="1"/>
</dbReference>
<keyword evidence="5 16" id="KW-0808">Transferase</keyword>
<gene>
    <name evidence="16" type="primary">pleC</name>
    <name evidence="16" type="ORF">CLPUN_24380</name>
</gene>
<keyword evidence="9" id="KW-0902">Two-component regulatory system</keyword>
<dbReference type="PROSITE" id="PS50109">
    <property type="entry name" value="HIS_KIN"/>
    <property type="match status" value="1"/>
</dbReference>
<dbReference type="NCBIfam" id="TIGR00229">
    <property type="entry name" value="sensory_box"/>
    <property type="match status" value="1"/>
</dbReference>
<dbReference type="PRINTS" id="PR00344">
    <property type="entry name" value="BCTRLSENSOR"/>
</dbReference>
<dbReference type="Gene3D" id="3.40.50.2300">
    <property type="match status" value="1"/>
</dbReference>
<dbReference type="FunFam" id="3.30.565.10:FF:000037">
    <property type="entry name" value="Hybrid sensor histidine kinase/response regulator"/>
    <property type="match status" value="1"/>
</dbReference>
<dbReference type="InterPro" id="IPR003661">
    <property type="entry name" value="HisK_dim/P_dom"/>
</dbReference>
<keyword evidence="12" id="KW-0175">Coiled coil</keyword>
<dbReference type="RefSeq" id="WP_077847570.1">
    <property type="nucleotide sequence ID" value="NZ_LZZM01000154.1"/>
</dbReference>
<keyword evidence="8" id="KW-0067">ATP-binding</keyword>
<dbReference type="Gene3D" id="3.30.565.10">
    <property type="entry name" value="Histidine kinase-like ATPase, C-terminal domain"/>
    <property type="match status" value="1"/>
</dbReference>
<comment type="caution">
    <text evidence="16">The sequence shown here is derived from an EMBL/GenBank/DDBJ whole genome shotgun (WGS) entry which is preliminary data.</text>
</comment>
<dbReference type="Pfam" id="PF00072">
    <property type="entry name" value="Response_reg"/>
    <property type="match status" value="1"/>
</dbReference>
<comment type="caution">
    <text evidence="11">Lacks conserved residue(s) required for the propagation of feature annotation.</text>
</comment>
<feature type="domain" description="PAS" evidence="15">
    <location>
        <begin position="239"/>
        <end position="281"/>
    </location>
</feature>
<evidence type="ECO:0000256" key="3">
    <source>
        <dbReference type="ARBA" id="ARBA00018672"/>
    </source>
</evidence>
<dbReference type="EC" id="2.7.13.3" evidence="2"/>
<protein>
    <recommendedName>
        <fullName evidence="3">Stage 0 sporulation protein A homolog</fullName>
        <ecNumber evidence="2">2.7.13.3</ecNumber>
    </recommendedName>
</protein>
<dbReference type="Pfam" id="PF13188">
    <property type="entry name" value="PAS_8"/>
    <property type="match status" value="1"/>
</dbReference>
<dbReference type="InterPro" id="IPR036890">
    <property type="entry name" value="HATPase_C_sf"/>
</dbReference>
<organism evidence="16 17">
    <name type="scientific">Clostridium puniceum</name>
    <dbReference type="NCBI Taxonomy" id="29367"/>
    <lineage>
        <taxon>Bacteria</taxon>
        <taxon>Bacillati</taxon>
        <taxon>Bacillota</taxon>
        <taxon>Clostridia</taxon>
        <taxon>Eubacteriales</taxon>
        <taxon>Clostridiaceae</taxon>
        <taxon>Clostridium</taxon>
    </lineage>
</organism>
<dbReference type="GO" id="GO:0005524">
    <property type="term" value="F:ATP binding"/>
    <property type="evidence" value="ECO:0007669"/>
    <property type="project" value="UniProtKB-KW"/>
</dbReference>
<proteinExistence type="predicted"/>
<dbReference type="CDD" id="cd00082">
    <property type="entry name" value="HisKA"/>
    <property type="match status" value="1"/>
</dbReference>
<dbReference type="SUPFAM" id="SSF52172">
    <property type="entry name" value="CheY-like"/>
    <property type="match status" value="1"/>
</dbReference>
<dbReference type="Pfam" id="PF02518">
    <property type="entry name" value="HATPase_c"/>
    <property type="match status" value="1"/>
</dbReference>
<evidence type="ECO:0000259" key="13">
    <source>
        <dbReference type="PROSITE" id="PS50109"/>
    </source>
</evidence>
<dbReference type="OrthoDB" id="9813394at2"/>